<dbReference type="RefSeq" id="XP_053578481.1">
    <property type="nucleotide sequence ID" value="XM_053734915.1"/>
</dbReference>
<dbReference type="CTD" id="78777482"/>
<dbReference type="AlphaFoldDB" id="A0A6A5FU91"/>
<evidence type="ECO:0000313" key="2">
    <source>
        <dbReference type="Proteomes" id="UP000483820"/>
    </source>
</evidence>
<gene>
    <name evidence="1" type="ORF">GCK72_022585</name>
</gene>
<organism evidence="1 2">
    <name type="scientific">Caenorhabditis remanei</name>
    <name type="common">Caenorhabditis vulgaris</name>
    <dbReference type="NCBI Taxonomy" id="31234"/>
    <lineage>
        <taxon>Eukaryota</taxon>
        <taxon>Metazoa</taxon>
        <taxon>Ecdysozoa</taxon>
        <taxon>Nematoda</taxon>
        <taxon>Chromadorea</taxon>
        <taxon>Rhabditida</taxon>
        <taxon>Rhabditina</taxon>
        <taxon>Rhabditomorpha</taxon>
        <taxon>Rhabditoidea</taxon>
        <taxon>Rhabditidae</taxon>
        <taxon>Peloderinae</taxon>
        <taxon>Caenorhabditis</taxon>
    </lineage>
</organism>
<protein>
    <submittedName>
        <fullName evidence="1">Uncharacterized protein</fullName>
    </submittedName>
</protein>
<accession>A0A6A5FU91</accession>
<reference evidence="1 2" key="1">
    <citation type="submission" date="2019-12" db="EMBL/GenBank/DDBJ databases">
        <title>Chromosome-level assembly of the Caenorhabditis remanei genome.</title>
        <authorList>
            <person name="Teterina A.A."/>
            <person name="Willis J.H."/>
            <person name="Phillips P.C."/>
        </authorList>
    </citation>
    <scope>NUCLEOTIDE SEQUENCE [LARGE SCALE GENOMIC DNA]</scope>
    <source>
        <strain evidence="1 2">PX506</strain>
        <tissue evidence="1">Whole organism</tissue>
    </source>
</reference>
<comment type="caution">
    <text evidence="1">The sequence shown here is derived from an EMBL/GenBank/DDBJ whole genome shotgun (WGS) entry which is preliminary data.</text>
</comment>
<evidence type="ECO:0000313" key="1">
    <source>
        <dbReference type="EMBL" id="KAF1746132.1"/>
    </source>
</evidence>
<name>A0A6A5FU91_CAERE</name>
<dbReference type="GeneID" id="78777482"/>
<dbReference type="KEGG" id="crq:GCK72_022585"/>
<dbReference type="EMBL" id="WUAV01000006">
    <property type="protein sequence ID" value="KAF1746132.1"/>
    <property type="molecule type" value="Genomic_DNA"/>
</dbReference>
<sequence>MLLELRFVTVLAGLKLFTDSSAPKDFDEHGGSSGMGSGMLIPSFEQACDPEDGEEADELEADGMVSRLVDSKFAQSGRFFDIKFWKLMFSAELCGRSKDGNTSLWTPCFFRSSSIRVSTSKAIGSGSFIEGVRGGNGGGHRGIGATIVNGLTSGDCSTGEVTGARDGIGGGMRVLGEIPEQLLSVGLHVEERCLVSSDAGMFTLIGVMVASTAEADGLMGDVAKPVSDLGAAHELIVSDALTTWKMYIGNGVGVKNQFLTYHCLVFHYHFVVPRV</sequence>
<dbReference type="Proteomes" id="UP000483820">
    <property type="component" value="Chromosome X"/>
</dbReference>
<proteinExistence type="predicted"/>